<evidence type="ECO:0000313" key="3">
    <source>
        <dbReference type="Proteomes" id="UP000199701"/>
    </source>
</evidence>
<evidence type="ECO:0000313" key="2">
    <source>
        <dbReference type="EMBL" id="SEW44906.1"/>
    </source>
</evidence>
<dbReference type="EMBL" id="FOJI01000023">
    <property type="protein sequence ID" value="SEW44906.1"/>
    <property type="molecule type" value="Genomic_DNA"/>
</dbReference>
<sequence>MVILGEKDSITVQIVEDCLEGVIQRLILIMNVLEVDTLKINVRKLRCSQTEYINTYIQKTDNIVHIADVKLSMNIYSQKGTFVRADLLKTRYDFSNMKNISVQNGNYKGFESASEYTATFFFALMILFVIVIGFFYERKSGLNMIIHSTPGGRGRLLLQRILILFAISLIVSVIFEYHGNLLSKEIAVQKKVLEKIIEEQNYRDQQYEIYNRKLSVIKQPEYQVMTGSRMDSFEEYNAVLAVISVIIVTFGTISFEKKNNMIKLITSSTKGYKKNMIIKVSAALTCTFVIWAVIYGINFYNYIKVYNICLSDLKYPVQSIMSLSDYPFPISICGYFLIESLKRLSILILVSLWSLFISWRTDYNYSICLSFIILIPYILYFFGFNIFSYISVINWMI</sequence>
<evidence type="ECO:0008006" key="4">
    <source>
        <dbReference type="Google" id="ProtNLM"/>
    </source>
</evidence>
<evidence type="ECO:0000256" key="1">
    <source>
        <dbReference type="SAM" id="Phobius"/>
    </source>
</evidence>
<protein>
    <recommendedName>
        <fullName evidence="4">ABC-2 family transporter protein</fullName>
    </recommendedName>
</protein>
<gene>
    <name evidence="2" type="ORF">SAMN05421659_12340</name>
</gene>
<feature type="transmembrane region" description="Helical" evidence="1">
    <location>
        <begin position="367"/>
        <end position="392"/>
    </location>
</feature>
<accession>A0A1I0RU70</accession>
<proteinExistence type="predicted"/>
<keyword evidence="1" id="KW-0812">Transmembrane</keyword>
<organism evidence="2 3">
    <name type="scientific">[Clostridium] fimetarium</name>
    <dbReference type="NCBI Taxonomy" id="99656"/>
    <lineage>
        <taxon>Bacteria</taxon>
        <taxon>Bacillati</taxon>
        <taxon>Bacillota</taxon>
        <taxon>Clostridia</taxon>
        <taxon>Lachnospirales</taxon>
        <taxon>Lachnospiraceae</taxon>
    </lineage>
</organism>
<feature type="transmembrane region" description="Helical" evidence="1">
    <location>
        <begin position="236"/>
        <end position="255"/>
    </location>
</feature>
<keyword evidence="3" id="KW-1185">Reference proteome</keyword>
<feature type="transmembrane region" description="Helical" evidence="1">
    <location>
        <begin position="344"/>
        <end position="361"/>
    </location>
</feature>
<keyword evidence="1" id="KW-1133">Transmembrane helix</keyword>
<dbReference type="Proteomes" id="UP000199701">
    <property type="component" value="Unassembled WGS sequence"/>
</dbReference>
<feature type="transmembrane region" description="Helical" evidence="1">
    <location>
        <begin position="317"/>
        <end position="337"/>
    </location>
</feature>
<reference evidence="2 3" key="1">
    <citation type="submission" date="2016-10" db="EMBL/GenBank/DDBJ databases">
        <authorList>
            <person name="de Groot N.N."/>
        </authorList>
    </citation>
    <scope>NUCLEOTIDE SEQUENCE [LARGE SCALE GENOMIC DNA]</scope>
    <source>
        <strain evidence="2 3">DSM 9179</strain>
    </source>
</reference>
<feature type="transmembrane region" description="Helical" evidence="1">
    <location>
        <begin position="276"/>
        <end position="297"/>
    </location>
</feature>
<name>A0A1I0RU70_9FIRM</name>
<dbReference type="AlphaFoldDB" id="A0A1I0RU70"/>
<feature type="transmembrane region" description="Helical" evidence="1">
    <location>
        <begin position="157"/>
        <end position="175"/>
    </location>
</feature>
<feature type="transmembrane region" description="Helical" evidence="1">
    <location>
        <begin position="116"/>
        <end position="136"/>
    </location>
</feature>
<keyword evidence="1" id="KW-0472">Membrane</keyword>